<dbReference type="HOGENOM" id="CLU_1413938_0_0_10"/>
<dbReference type="STRING" id="926562.Oweho_0596"/>
<reference evidence="2 3" key="1">
    <citation type="journal article" date="2012" name="Stand. Genomic Sci.">
        <title>Genome sequence of the orange-pigmented seawater bacterium Owenweeksia hongkongensis type strain (UST20020801(T)).</title>
        <authorList>
            <person name="Riedel T."/>
            <person name="Held B."/>
            <person name="Nolan M."/>
            <person name="Lucas S."/>
            <person name="Lapidus A."/>
            <person name="Tice H."/>
            <person name="Del Rio T.G."/>
            <person name="Cheng J.F."/>
            <person name="Han C."/>
            <person name="Tapia R."/>
            <person name="Goodwin L.A."/>
            <person name="Pitluck S."/>
            <person name="Liolios K."/>
            <person name="Mavromatis K."/>
            <person name="Pagani I."/>
            <person name="Ivanova N."/>
            <person name="Mikhailova N."/>
            <person name="Pati A."/>
            <person name="Chen A."/>
            <person name="Palaniappan K."/>
            <person name="Rohde M."/>
            <person name="Tindall B.J."/>
            <person name="Detter J.C."/>
            <person name="Goker M."/>
            <person name="Woyke T."/>
            <person name="Bristow J."/>
            <person name="Eisen J.A."/>
            <person name="Markowitz V."/>
            <person name="Hugenholtz P."/>
            <person name="Klenk H.P."/>
            <person name="Kyrpides N.C."/>
        </authorList>
    </citation>
    <scope>NUCLEOTIDE SEQUENCE</scope>
    <source>
        <strain evidence="3">DSM 17368 / JCM 12287 / NRRL B-23963</strain>
    </source>
</reference>
<gene>
    <name evidence="2" type="ordered locus">Oweho_0596</name>
</gene>
<dbReference type="Proteomes" id="UP000005631">
    <property type="component" value="Chromosome"/>
</dbReference>
<dbReference type="RefSeq" id="WP_014200972.1">
    <property type="nucleotide sequence ID" value="NC_016599.1"/>
</dbReference>
<dbReference type="PATRIC" id="fig|926562.3.peg.609"/>
<evidence type="ECO:0000313" key="3">
    <source>
        <dbReference type="Proteomes" id="UP000005631"/>
    </source>
</evidence>
<dbReference type="KEGG" id="oho:Oweho_0596"/>
<feature type="signal peptide" evidence="1">
    <location>
        <begin position="1"/>
        <end position="20"/>
    </location>
</feature>
<dbReference type="PROSITE" id="PS51257">
    <property type="entry name" value="PROKAR_LIPOPROTEIN"/>
    <property type="match status" value="1"/>
</dbReference>
<protein>
    <recommendedName>
        <fullName evidence="4">Lipid/polyisoprenoid-binding YceI-like domain-containing protein</fullName>
    </recommendedName>
</protein>
<evidence type="ECO:0008006" key="4">
    <source>
        <dbReference type="Google" id="ProtNLM"/>
    </source>
</evidence>
<organism evidence="2 3">
    <name type="scientific">Owenweeksia hongkongensis (strain DSM 17368 / CIP 108786 / JCM 12287 / NRRL B-23963 / UST20020801)</name>
    <dbReference type="NCBI Taxonomy" id="926562"/>
    <lineage>
        <taxon>Bacteria</taxon>
        <taxon>Pseudomonadati</taxon>
        <taxon>Bacteroidota</taxon>
        <taxon>Flavobacteriia</taxon>
        <taxon>Flavobacteriales</taxon>
        <taxon>Owenweeksiaceae</taxon>
        <taxon>Owenweeksia</taxon>
    </lineage>
</organism>
<accession>G8R0F1</accession>
<proteinExistence type="predicted"/>
<keyword evidence="3" id="KW-1185">Reference proteome</keyword>
<evidence type="ECO:0000313" key="2">
    <source>
        <dbReference type="EMBL" id="AEV31611.1"/>
    </source>
</evidence>
<keyword evidence="1" id="KW-0732">Signal</keyword>
<name>G8R0F1_OWEHD</name>
<dbReference type="AlphaFoldDB" id="G8R0F1"/>
<sequence>MKKLQFLVAALIFMTLSCMACSKDDKNTDDTNNSGNPNSKIMINASQNGNQLDVTVVELIDNSFVPADWAITSAYNSMANLFTLSVAHVSAQPQFNLSLLKEISTFVKGSYNLTGGQLDNTVYRNVSINANAAYTATSGTLKIDKIETIGSAAGISANYIDGSFSFDAVNQADSTDILQVQATFTGVASPKN</sequence>
<evidence type="ECO:0000256" key="1">
    <source>
        <dbReference type="SAM" id="SignalP"/>
    </source>
</evidence>
<feature type="chain" id="PRO_5003514500" description="Lipid/polyisoprenoid-binding YceI-like domain-containing protein" evidence="1">
    <location>
        <begin position="21"/>
        <end position="192"/>
    </location>
</feature>
<dbReference type="EMBL" id="CP003156">
    <property type="protein sequence ID" value="AEV31611.1"/>
    <property type="molecule type" value="Genomic_DNA"/>
</dbReference>